<dbReference type="PANTHER" id="PTHR12411">
    <property type="entry name" value="CYSTEINE PROTEASE FAMILY C1-RELATED"/>
    <property type="match status" value="1"/>
</dbReference>
<dbReference type="SMART" id="SM00645">
    <property type="entry name" value="Pept_C1"/>
    <property type="match status" value="1"/>
</dbReference>
<evidence type="ECO:0000256" key="7">
    <source>
        <dbReference type="SAM" id="MobiDB-lite"/>
    </source>
</evidence>
<keyword evidence="5" id="KW-0788">Thiol protease</keyword>
<keyword evidence="12" id="KW-1185">Reference proteome</keyword>
<dbReference type="FunFam" id="3.90.70.10:FF:000067">
    <property type="entry name" value="Senescence-specific cysteine protease"/>
    <property type="match status" value="1"/>
</dbReference>
<dbReference type="eggNOG" id="KOG1543">
    <property type="taxonomic scope" value="Eukaryota"/>
</dbReference>
<proteinExistence type="inferred from homology"/>
<evidence type="ECO:0000256" key="8">
    <source>
        <dbReference type="SAM" id="SignalP"/>
    </source>
</evidence>
<dbReference type="InterPro" id="IPR025661">
    <property type="entry name" value="Pept_asp_AS"/>
</dbReference>
<feature type="chain" id="PRO_5018613326" description="Cysteine proteinase" evidence="8">
    <location>
        <begin position="31"/>
        <end position="366"/>
    </location>
</feature>
<dbReference type="AlphaFoldDB" id="C5Z872"/>
<dbReference type="GO" id="GO:0005615">
    <property type="term" value="C:extracellular space"/>
    <property type="evidence" value="ECO:0000318"/>
    <property type="project" value="GO_Central"/>
</dbReference>
<dbReference type="Pfam" id="PF00112">
    <property type="entry name" value="Peptidase_C1"/>
    <property type="match status" value="1"/>
</dbReference>
<dbReference type="PROSITE" id="PS00640">
    <property type="entry name" value="THIOL_PROTEASE_ASN"/>
    <property type="match status" value="1"/>
</dbReference>
<accession>C5Z872</accession>
<dbReference type="OrthoDB" id="10253408at2759"/>
<evidence type="ECO:0008006" key="13">
    <source>
        <dbReference type="Google" id="ProtNLM"/>
    </source>
</evidence>
<dbReference type="GO" id="GO:0051603">
    <property type="term" value="P:proteolysis involved in protein catabolic process"/>
    <property type="evidence" value="ECO:0000318"/>
    <property type="project" value="GO_Central"/>
</dbReference>
<dbReference type="InterPro" id="IPR013128">
    <property type="entry name" value="Peptidase_C1A"/>
</dbReference>
<evidence type="ECO:0000256" key="2">
    <source>
        <dbReference type="ARBA" id="ARBA00022670"/>
    </source>
</evidence>
<keyword evidence="4" id="KW-0378">Hydrolase</keyword>
<keyword evidence="3 8" id="KW-0732">Signal</keyword>
<dbReference type="OMA" id="RIMAPHR"/>
<evidence type="ECO:0000256" key="4">
    <source>
        <dbReference type="ARBA" id="ARBA00022801"/>
    </source>
</evidence>
<protein>
    <recommendedName>
        <fullName evidence="13">Cysteine proteinase</fullName>
    </recommendedName>
</protein>
<feature type="domain" description="Cathepsin propeptide inhibitor" evidence="10">
    <location>
        <begin position="48"/>
        <end position="104"/>
    </location>
</feature>
<evidence type="ECO:0000259" key="10">
    <source>
        <dbReference type="SMART" id="SM00848"/>
    </source>
</evidence>
<dbReference type="Gramene" id="EER88829">
    <property type="protein sequence ID" value="EER88829"/>
    <property type="gene ID" value="SORBI_3010G233500"/>
</dbReference>
<reference evidence="11 12" key="1">
    <citation type="journal article" date="2009" name="Nature">
        <title>The Sorghum bicolor genome and the diversification of grasses.</title>
        <authorList>
            <person name="Paterson A.H."/>
            <person name="Bowers J.E."/>
            <person name="Bruggmann R."/>
            <person name="Dubchak I."/>
            <person name="Grimwood J."/>
            <person name="Gundlach H."/>
            <person name="Haberer G."/>
            <person name="Hellsten U."/>
            <person name="Mitros T."/>
            <person name="Poliakov A."/>
            <person name="Schmutz J."/>
            <person name="Spannagl M."/>
            <person name="Tang H."/>
            <person name="Wang X."/>
            <person name="Wicker T."/>
            <person name="Bharti A.K."/>
            <person name="Chapman J."/>
            <person name="Feltus F.A."/>
            <person name="Gowik U."/>
            <person name="Grigoriev I.V."/>
            <person name="Lyons E."/>
            <person name="Maher C.A."/>
            <person name="Martis M."/>
            <person name="Narechania A."/>
            <person name="Otillar R.P."/>
            <person name="Penning B.W."/>
            <person name="Salamov A.A."/>
            <person name="Wang Y."/>
            <person name="Zhang L."/>
            <person name="Carpita N.C."/>
            <person name="Freeling M."/>
            <person name="Gingle A.R."/>
            <person name="Hash C.T."/>
            <person name="Keller B."/>
            <person name="Klein P."/>
            <person name="Kresovich S."/>
            <person name="McCann M.C."/>
            <person name="Ming R."/>
            <person name="Peterson D.G."/>
            <person name="Mehboob-ur-Rahman"/>
            <person name="Ware D."/>
            <person name="Westhoff P."/>
            <person name="Mayer K.F."/>
            <person name="Messing J."/>
            <person name="Rokhsar D.S."/>
        </authorList>
    </citation>
    <scope>NUCLEOTIDE SEQUENCE [LARGE SCALE GENOMIC DNA]</scope>
    <source>
        <strain evidence="12">cv. BTx623</strain>
    </source>
</reference>
<gene>
    <name evidence="11" type="ORF">SORBI_3010G233500</name>
</gene>
<evidence type="ECO:0000256" key="1">
    <source>
        <dbReference type="ARBA" id="ARBA00008455"/>
    </source>
</evidence>
<organism evidence="11 12">
    <name type="scientific">Sorghum bicolor</name>
    <name type="common">Sorghum</name>
    <name type="synonym">Sorghum vulgare</name>
    <dbReference type="NCBI Taxonomy" id="4558"/>
    <lineage>
        <taxon>Eukaryota</taxon>
        <taxon>Viridiplantae</taxon>
        <taxon>Streptophyta</taxon>
        <taxon>Embryophyta</taxon>
        <taxon>Tracheophyta</taxon>
        <taxon>Spermatophyta</taxon>
        <taxon>Magnoliopsida</taxon>
        <taxon>Liliopsida</taxon>
        <taxon>Poales</taxon>
        <taxon>Poaceae</taxon>
        <taxon>PACMAD clade</taxon>
        <taxon>Panicoideae</taxon>
        <taxon>Andropogonodae</taxon>
        <taxon>Andropogoneae</taxon>
        <taxon>Sorghinae</taxon>
        <taxon>Sorghum</taxon>
    </lineage>
</organism>
<feature type="signal peptide" evidence="8">
    <location>
        <begin position="1"/>
        <end position="30"/>
    </location>
</feature>
<dbReference type="GO" id="GO:0004197">
    <property type="term" value="F:cysteine-type endopeptidase activity"/>
    <property type="evidence" value="ECO:0000318"/>
    <property type="project" value="GO_Central"/>
</dbReference>
<feature type="region of interest" description="Disordered" evidence="7">
    <location>
        <begin position="125"/>
        <end position="154"/>
    </location>
</feature>
<evidence type="ECO:0000256" key="6">
    <source>
        <dbReference type="ARBA" id="ARBA00023157"/>
    </source>
</evidence>
<dbReference type="InterPro" id="IPR013201">
    <property type="entry name" value="Prot_inhib_I29"/>
</dbReference>
<dbReference type="InterPro" id="IPR000668">
    <property type="entry name" value="Peptidase_C1A_C"/>
</dbReference>
<keyword evidence="2" id="KW-0645">Protease</keyword>
<dbReference type="SUPFAM" id="SSF54001">
    <property type="entry name" value="Cysteine proteinases"/>
    <property type="match status" value="1"/>
</dbReference>
<evidence type="ECO:0000256" key="5">
    <source>
        <dbReference type="ARBA" id="ARBA00022807"/>
    </source>
</evidence>
<dbReference type="HOGENOM" id="CLU_012184_1_0_1"/>
<dbReference type="Gene3D" id="3.90.70.10">
    <property type="entry name" value="Cysteine proteinases"/>
    <property type="match status" value="1"/>
</dbReference>
<dbReference type="InterPro" id="IPR039417">
    <property type="entry name" value="Peptidase_C1A_papain-like"/>
</dbReference>
<dbReference type="EMBL" id="CM000769">
    <property type="protein sequence ID" value="EER88829.1"/>
    <property type="molecule type" value="Genomic_DNA"/>
</dbReference>
<dbReference type="InterPro" id="IPR038765">
    <property type="entry name" value="Papain-like_cys_pep_sf"/>
</dbReference>
<evidence type="ECO:0000259" key="9">
    <source>
        <dbReference type="SMART" id="SM00645"/>
    </source>
</evidence>
<dbReference type="KEGG" id="sbi:8061628"/>
<evidence type="ECO:0000313" key="11">
    <source>
        <dbReference type="EMBL" id="EER88829.1"/>
    </source>
</evidence>
<reference evidence="12" key="2">
    <citation type="journal article" date="2018" name="Plant J.">
        <title>The Sorghum bicolor reference genome: improved assembly, gene annotations, a transcriptome atlas, and signatures of genome organization.</title>
        <authorList>
            <person name="McCormick R.F."/>
            <person name="Truong S.K."/>
            <person name="Sreedasyam A."/>
            <person name="Jenkins J."/>
            <person name="Shu S."/>
            <person name="Sims D."/>
            <person name="Kennedy M."/>
            <person name="Amirebrahimi M."/>
            <person name="Weers B.D."/>
            <person name="McKinley B."/>
            <person name="Mattison A."/>
            <person name="Morishige D.T."/>
            <person name="Grimwood J."/>
            <person name="Schmutz J."/>
            <person name="Mullet J.E."/>
        </authorList>
    </citation>
    <scope>NUCLEOTIDE SEQUENCE [LARGE SCALE GENOMIC DNA]</scope>
    <source>
        <strain evidence="12">cv. BTx623</strain>
    </source>
</reference>
<dbReference type="CDD" id="cd02248">
    <property type="entry name" value="Peptidase_C1A"/>
    <property type="match status" value="1"/>
</dbReference>
<evidence type="ECO:0000256" key="3">
    <source>
        <dbReference type="ARBA" id="ARBA00022729"/>
    </source>
</evidence>
<dbReference type="GO" id="GO:0005764">
    <property type="term" value="C:lysosome"/>
    <property type="evidence" value="ECO:0000318"/>
    <property type="project" value="GO_Central"/>
</dbReference>
<dbReference type="Pfam" id="PF08246">
    <property type="entry name" value="Inhibitor_I29"/>
    <property type="match status" value="1"/>
</dbReference>
<name>C5Z872_SORBI</name>
<evidence type="ECO:0000313" key="12">
    <source>
        <dbReference type="Proteomes" id="UP000000768"/>
    </source>
</evidence>
<dbReference type="SMART" id="SM00848">
    <property type="entry name" value="Inhibitor_I29"/>
    <property type="match status" value="1"/>
</dbReference>
<feature type="domain" description="Peptidase C1A papain C-terminal" evidence="9">
    <location>
        <begin position="152"/>
        <end position="364"/>
    </location>
</feature>
<dbReference type="PRINTS" id="PR00705">
    <property type="entry name" value="PAPAIN"/>
</dbReference>
<keyword evidence="6" id="KW-1015">Disulfide bond</keyword>
<dbReference type="InParanoid" id="C5Z872"/>
<dbReference type="Proteomes" id="UP000000768">
    <property type="component" value="Chromosome 10"/>
</dbReference>
<sequence length="366" mass="40043">MVRAAEVATTMAATLVVVGMALSIAPVASAIDYTERDLASEESLWALYERWCAHYNMARDHGEKTRRFDLFKENARRIYEHNHQGNATYTLGLNRFSDMTDEEFNRSPYGGCLTAPRMSDDEIEELHHHHHQQEDDGSFNLTHGSGGGKLGAPPAVDWRGRAVTRVKDQGPTCGSCWAFSAIAAVEGINAIRTRNLVPLSEQQLVDCDKLNHGCNGGLMTTAFSFVVRNRGVVPEGAYPYMGREGRCKHVMAPPVTIYGYQRVPRFDANALMNAVAAQPVSVAIEASSFEFRHYQGGVFNGNCGGRLGHAATAVGYGADAGGPFWIVKNSWGPGWGEGGYVRISRNTPVRQGVCGILTENSYPVKR</sequence>
<comment type="similarity">
    <text evidence="1">Belongs to the peptidase C1 family.</text>
</comment>